<feature type="compositionally biased region" description="Polar residues" evidence="2">
    <location>
        <begin position="444"/>
        <end position="453"/>
    </location>
</feature>
<feature type="region of interest" description="Disordered" evidence="2">
    <location>
        <begin position="148"/>
        <end position="174"/>
    </location>
</feature>
<proteinExistence type="predicted"/>
<feature type="compositionally biased region" description="Low complexity" evidence="2">
    <location>
        <begin position="160"/>
        <end position="174"/>
    </location>
</feature>
<comment type="caution">
    <text evidence="4">The sequence shown here is derived from an EMBL/GenBank/DDBJ whole genome shotgun (WGS) entry which is preliminary data.</text>
</comment>
<sequence length="547" mass="60575">MSLNPPNASPSNGDNNNNNLNNNNNDEKNLNNNNSLSKNRRGKQPVMAEPNNCHRCTQLLNSDRHLPDECDHHRTRPGPCNNCRAAGVNCQSTSQPLIRSRYGHGGSQPAARQSRPPPLAPSDAELSFLAGQRAAAELDMARSRHIMEMTGGMPPDTAIQQSFQPPYHQQYQQPYQQPFQPPYQQQYQHPYQPPYHQQYQQQYQQPPLRPSHYDPRPHGQLSGGVSASREPSIAADNRSTQQGGRSGGRKRRRTPSPPEEPNPRSVASNKHKKKAKPAADDGTAGPALRAAVCGPISRGKECHRGDACYFAHDRRQGITFRNVFCTRYDAGDCRRRNCHFLHDERRNGRDAEQESHHPDQHDLSATDDRDVTPFTAHPAANVHGRGDSTAPSRSGLSVFQHLQAMDPASRQRAEESFVRQLEQMGAACDTANLQPNDADLRAQNAQQPGTSRALTPVPDPWQHRPEMLPQDAAVVQERAEQASRTIPSAAPLMAGPNLDRSPFSSSVPLRPAPAMPGQGTALHHQETSPAEVKEESEDHRTCTIKTE</sequence>
<evidence type="ECO:0000256" key="1">
    <source>
        <dbReference type="PROSITE-ProRule" id="PRU00723"/>
    </source>
</evidence>
<evidence type="ECO:0000259" key="3">
    <source>
        <dbReference type="PROSITE" id="PS50103"/>
    </source>
</evidence>
<feature type="compositionally biased region" description="Basic and acidic residues" evidence="2">
    <location>
        <begin position="347"/>
        <end position="371"/>
    </location>
</feature>
<evidence type="ECO:0000313" key="4">
    <source>
        <dbReference type="EMBL" id="TKA26616.1"/>
    </source>
</evidence>
<feature type="compositionally biased region" description="Low complexity" evidence="2">
    <location>
        <begin position="195"/>
        <end position="206"/>
    </location>
</feature>
<dbReference type="Proteomes" id="UP000308549">
    <property type="component" value="Unassembled WGS sequence"/>
</dbReference>
<organism evidence="4 5">
    <name type="scientific">Salinomyces thailandicus</name>
    <dbReference type="NCBI Taxonomy" id="706561"/>
    <lineage>
        <taxon>Eukaryota</taxon>
        <taxon>Fungi</taxon>
        <taxon>Dikarya</taxon>
        <taxon>Ascomycota</taxon>
        <taxon>Pezizomycotina</taxon>
        <taxon>Dothideomycetes</taxon>
        <taxon>Dothideomycetidae</taxon>
        <taxon>Mycosphaerellales</taxon>
        <taxon>Teratosphaeriaceae</taxon>
        <taxon>Salinomyces</taxon>
    </lineage>
</organism>
<feature type="zinc finger region" description="C3H1-type" evidence="1">
    <location>
        <begin position="287"/>
        <end position="315"/>
    </location>
</feature>
<accession>A0A4U0TXA4</accession>
<dbReference type="AlphaFoldDB" id="A0A4U0TXA4"/>
<keyword evidence="1" id="KW-0862">Zinc</keyword>
<evidence type="ECO:0000256" key="2">
    <source>
        <dbReference type="SAM" id="MobiDB-lite"/>
    </source>
</evidence>
<name>A0A4U0TXA4_9PEZI</name>
<feature type="zinc finger region" description="C3H1-type" evidence="1">
    <location>
        <begin position="319"/>
        <end position="345"/>
    </location>
</feature>
<protein>
    <recommendedName>
        <fullName evidence="3">C3H1-type domain-containing protein</fullName>
    </recommendedName>
</protein>
<dbReference type="Gene3D" id="3.30.1370.210">
    <property type="match status" value="1"/>
</dbReference>
<feature type="region of interest" description="Disordered" evidence="2">
    <location>
        <begin position="347"/>
        <end position="394"/>
    </location>
</feature>
<gene>
    <name evidence="4" type="ORF">B0A50_04724</name>
</gene>
<reference evidence="4 5" key="1">
    <citation type="submission" date="2017-03" db="EMBL/GenBank/DDBJ databases">
        <title>Genomes of endolithic fungi from Antarctica.</title>
        <authorList>
            <person name="Coleine C."/>
            <person name="Masonjones S."/>
            <person name="Stajich J.E."/>
        </authorList>
    </citation>
    <scope>NUCLEOTIDE SEQUENCE [LARGE SCALE GENOMIC DNA]</scope>
    <source>
        <strain evidence="4 5">CCFEE 6315</strain>
    </source>
</reference>
<feature type="compositionally biased region" description="Basic and acidic residues" evidence="2">
    <location>
        <begin position="523"/>
        <end position="547"/>
    </location>
</feature>
<feature type="region of interest" description="Disordered" evidence="2">
    <location>
        <begin position="97"/>
        <end position="121"/>
    </location>
</feature>
<dbReference type="GO" id="GO:0008270">
    <property type="term" value="F:zinc ion binding"/>
    <property type="evidence" value="ECO:0007669"/>
    <property type="project" value="UniProtKB-KW"/>
</dbReference>
<keyword evidence="5" id="KW-1185">Reference proteome</keyword>
<dbReference type="SMART" id="SM00356">
    <property type="entry name" value="ZnF_C3H1"/>
    <property type="match status" value="2"/>
</dbReference>
<keyword evidence="1" id="KW-0863">Zinc-finger</keyword>
<feature type="domain" description="C3H1-type" evidence="3">
    <location>
        <begin position="319"/>
        <end position="345"/>
    </location>
</feature>
<feature type="region of interest" description="Disordered" evidence="2">
    <location>
        <begin position="1"/>
        <end position="50"/>
    </location>
</feature>
<feature type="region of interest" description="Disordered" evidence="2">
    <location>
        <begin position="195"/>
        <end position="286"/>
    </location>
</feature>
<feature type="domain" description="C3H1-type" evidence="3">
    <location>
        <begin position="287"/>
        <end position="315"/>
    </location>
</feature>
<feature type="compositionally biased region" description="Low complexity" evidence="2">
    <location>
        <begin position="1"/>
        <end position="37"/>
    </location>
</feature>
<dbReference type="EMBL" id="NAJL01000027">
    <property type="protein sequence ID" value="TKA26616.1"/>
    <property type="molecule type" value="Genomic_DNA"/>
</dbReference>
<evidence type="ECO:0000313" key="5">
    <source>
        <dbReference type="Proteomes" id="UP000308549"/>
    </source>
</evidence>
<feature type="region of interest" description="Disordered" evidence="2">
    <location>
        <begin position="444"/>
        <end position="547"/>
    </location>
</feature>
<dbReference type="PROSITE" id="PS50103">
    <property type="entry name" value="ZF_C3H1"/>
    <property type="match status" value="2"/>
</dbReference>
<dbReference type="InterPro" id="IPR000571">
    <property type="entry name" value="Znf_CCCH"/>
</dbReference>
<keyword evidence="1" id="KW-0479">Metal-binding</keyword>